<dbReference type="Proteomes" id="UP000188181">
    <property type="component" value="Chromosome"/>
</dbReference>
<feature type="compositionally biased region" description="Acidic residues" evidence="6">
    <location>
        <begin position="255"/>
        <end position="267"/>
    </location>
</feature>
<dbReference type="FunFam" id="1.10.287.610:FF:000001">
    <property type="entry name" value="30S ribosomal protein S2"/>
    <property type="match status" value="1"/>
</dbReference>
<comment type="similarity">
    <text evidence="1 5">Belongs to the universal ribosomal protein uS2 family.</text>
</comment>
<dbReference type="AlphaFoldDB" id="A0A1Q2MD81"/>
<evidence type="ECO:0000313" key="7">
    <source>
        <dbReference type="EMBL" id="AQQ70656.1"/>
    </source>
</evidence>
<organism evidence="7 8">
    <name type="scientific">Limihaloglobus sulfuriphilus</name>
    <dbReference type="NCBI Taxonomy" id="1851148"/>
    <lineage>
        <taxon>Bacteria</taxon>
        <taxon>Pseudomonadati</taxon>
        <taxon>Planctomycetota</taxon>
        <taxon>Phycisphaerae</taxon>
        <taxon>Sedimentisphaerales</taxon>
        <taxon>Sedimentisphaeraceae</taxon>
        <taxon>Limihaloglobus</taxon>
    </lineage>
</organism>
<evidence type="ECO:0000256" key="1">
    <source>
        <dbReference type="ARBA" id="ARBA00006242"/>
    </source>
</evidence>
<feature type="compositionally biased region" description="Low complexity" evidence="6">
    <location>
        <begin position="290"/>
        <end position="303"/>
    </location>
</feature>
<proteinExistence type="inferred from homology"/>
<dbReference type="EMBL" id="CP019646">
    <property type="protein sequence ID" value="AQQ70656.1"/>
    <property type="molecule type" value="Genomic_DNA"/>
</dbReference>
<keyword evidence="2 5" id="KW-0689">Ribosomal protein</keyword>
<gene>
    <name evidence="5 7" type="primary">rpsB</name>
    <name evidence="7" type="ORF">SMSP2_01012</name>
</gene>
<evidence type="ECO:0000256" key="4">
    <source>
        <dbReference type="ARBA" id="ARBA00035256"/>
    </source>
</evidence>
<dbReference type="InterPro" id="IPR018130">
    <property type="entry name" value="Ribosomal_uS2_CS"/>
</dbReference>
<evidence type="ECO:0000256" key="5">
    <source>
        <dbReference type="HAMAP-Rule" id="MF_00291"/>
    </source>
</evidence>
<accession>A0A1Q2MD81</accession>
<dbReference type="Pfam" id="PF00318">
    <property type="entry name" value="Ribosomal_S2"/>
    <property type="match status" value="1"/>
</dbReference>
<dbReference type="GO" id="GO:0006412">
    <property type="term" value="P:translation"/>
    <property type="evidence" value="ECO:0007669"/>
    <property type="project" value="UniProtKB-UniRule"/>
</dbReference>
<dbReference type="PRINTS" id="PR00395">
    <property type="entry name" value="RIBOSOMALS2"/>
</dbReference>
<keyword evidence="8" id="KW-1185">Reference proteome</keyword>
<evidence type="ECO:0000256" key="6">
    <source>
        <dbReference type="SAM" id="MobiDB-lite"/>
    </source>
</evidence>
<evidence type="ECO:0000256" key="3">
    <source>
        <dbReference type="ARBA" id="ARBA00023274"/>
    </source>
</evidence>
<dbReference type="InterPro" id="IPR001865">
    <property type="entry name" value="Ribosomal_uS2"/>
</dbReference>
<name>A0A1Q2MD81_9BACT</name>
<keyword evidence="3 5" id="KW-0687">Ribonucleoprotein</keyword>
<dbReference type="SUPFAM" id="SSF52313">
    <property type="entry name" value="Ribosomal protein S2"/>
    <property type="match status" value="1"/>
</dbReference>
<dbReference type="PROSITE" id="PS00962">
    <property type="entry name" value="RIBOSOMAL_S2_1"/>
    <property type="match status" value="1"/>
</dbReference>
<dbReference type="CDD" id="cd01425">
    <property type="entry name" value="RPS2"/>
    <property type="match status" value="1"/>
</dbReference>
<dbReference type="PANTHER" id="PTHR12534:SF0">
    <property type="entry name" value="SMALL RIBOSOMAL SUBUNIT PROTEIN US2M"/>
    <property type="match status" value="1"/>
</dbReference>
<reference evidence="8" key="1">
    <citation type="submission" date="2017-02" db="EMBL/GenBank/DDBJ databases">
        <title>Comparative genomics and description of representatives of a novel lineage of planctomycetes thriving in anoxic sediments.</title>
        <authorList>
            <person name="Spring S."/>
            <person name="Bunk B."/>
            <person name="Sproer C."/>
        </authorList>
    </citation>
    <scope>NUCLEOTIDE SEQUENCE [LARGE SCALE GENOMIC DNA]</scope>
    <source>
        <strain evidence="8">SM-Chi-D1</strain>
    </source>
</reference>
<dbReference type="InterPro" id="IPR005706">
    <property type="entry name" value="Ribosomal_uS2_bac/mit/plastid"/>
</dbReference>
<protein>
    <recommendedName>
        <fullName evidence="4 5">Small ribosomal subunit protein uS2</fullName>
    </recommendedName>
</protein>
<evidence type="ECO:0000313" key="8">
    <source>
        <dbReference type="Proteomes" id="UP000188181"/>
    </source>
</evidence>
<dbReference type="PANTHER" id="PTHR12534">
    <property type="entry name" value="30S RIBOSOMAL PROTEIN S2 PROKARYOTIC AND ORGANELLAR"/>
    <property type="match status" value="1"/>
</dbReference>
<dbReference type="RefSeq" id="WP_186804877.1">
    <property type="nucleotide sequence ID" value="NZ_CP019646.1"/>
</dbReference>
<dbReference type="InterPro" id="IPR023591">
    <property type="entry name" value="Ribosomal_uS2_flav_dom_sf"/>
</dbReference>
<dbReference type="Gene3D" id="1.10.287.610">
    <property type="entry name" value="Helix hairpin bin"/>
    <property type="match status" value="1"/>
</dbReference>
<feature type="compositionally biased region" description="Low complexity" evidence="6">
    <location>
        <begin position="312"/>
        <end position="328"/>
    </location>
</feature>
<feature type="region of interest" description="Disordered" evidence="6">
    <location>
        <begin position="233"/>
        <end position="339"/>
    </location>
</feature>
<dbReference type="HAMAP" id="MF_00291_B">
    <property type="entry name" value="Ribosomal_uS2_B"/>
    <property type="match status" value="1"/>
</dbReference>
<dbReference type="KEGG" id="pbas:SMSP2_01012"/>
<dbReference type="Gene3D" id="3.40.50.10490">
    <property type="entry name" value="Glucose-6-phosphate isomerase like protein, domain 1"/>
    <property type="match status" value="1"/>
</dbReference>
<sequence>MNKELARDLINSGVHFGHRASRWNPKMAPYIFAKRGMVHIVDVKQTIKGLLISKKLLAQVVASGKDVVFVGTKRQAQKAVKRVALESGMHYANNRWLGGTLTNFRTIRSRVKRMEELEAMEADGSIAAESKKRASTLKRELTKIKVNLDGVRKMNRIPGAMVVVDTKNEKNALAEAKKLGVFTIGIIDTDSDPDAVNVAIPGNDDSVKAIEIIMTELGEAIAEGKTLARIQATASDSPIKGRSKRRAMGSAKDSTEDETPLDADDSAGDQGEKSVSESTVQADNKEKEPAAAPAESENAAQAAKTEETASVQTEQTEAAPQNQAAPAETETEPEKKEQA</sequence>
<dbReference type="GO" id="GO:0003735">
    <property type="term" value="F:structural constituent of ribosome"/>
    <property type="evidence" value="ECO:0007669"/>
    <property type="project" value="InterPro"/>
</dbReference>
<dbReference type="GO" id="GO:0022627">
    <property type="term" value="C:cytosolic small ribosomal subunit"/>
    <property type="evidence" value="ECO:0007669"/>
    <property type="project" value="TreeGrafter"/>
</dbReference>
<dbReference type="STRING" id="1851148.SMSP2_01012"/>
<evidence type="ECO:0000256" key="2">
    <source>
        <dbReference type="ARBA" id="ARBA00022980"/>
    </source>
</evidence>
<dbReference type="NCBIfam" id="TIGR01011">
    <property type="entry name" value="rpsB_bact"/>
    <property type="match status" value="1"/>
</dbReference>